<organism evidence="3">
    <name type="scientific">uncultured organism</name>
    <dbReference type="NCBI Taxonomy" id="155900"/>
    <lineage>
        <taxon>unclassified sequences</taxon>
        <taxon>environmental samples</taxon>
    </lineage>
</organism>
<name>A0A5B8RIK9_9ZZZZ</name>
<evidence type="ECO:0000259" key="1">
    <source>
        <dbReference type="Pfam" id="PF03466"/>
    </source>
</evidence>
<dbReference type="SUPFAM" id="SSF53850">
    <property type="entry name" value="Periplasmic binding protein-like II"/>
    <property type="match status" value="1"/>
</dbReference>
<dbReference type="EMBL" id="MN079462">
    <property type="protein sequence ID" value="QEA07903.1"/>
    <property type="molecule type" value="Genomic_DNA"/>
</dbReference>
<evidence type="ECO:0000313" key="2">
    <source>
        <dbReference type="EMBL" id="QEA07900.1"/>
    </source>
</evidence>
<dbReference type="Pfam" id="PF03466">
    <property type="entry name" value="LysR_substrate"/>
    <property type="match status" value="1"/>
</dbReference>
<dbReference type="EMBL" id="MN079461">
    <property type="protein sequence ID" value="QEA07900.1"/>
    <property type="molecule type" value="Genomic_DNA"/>
</dbReference>
<dbReference type="InterPro" id="IPR005119">
    <property type="entry name" value="LysR_subst-bd"/>
</dbReference>
<gene>
    <name evidence="2" type="ORF">KBTEX_04266</name>
    <name evidence="3" type="ORF">KBTEX_04269</name>
</gene>
<proteinExistence type="predicted"/>
<dbReference type="AlphaFoldDB" id="A0A5B8RIK9"/>
<protein>
    <recommendedName>
        <fullName evidence="1">LysR substrate-binding domain-containing protein</fullName>
    </recommendedName>
</protein>
<sequence>MAMLRLVAREGTGYALVPPVVIRDELNSGRLVERCRVPEVRERFYAIFQRRQFPNPLVRELLDTLATPSDQ</sequence>
<dbReference type="Gene3D" id="3.40.190.10">
    <property type="entry name" value="Periplasmic binding protein-like II"/>
    <property type="match status" value="2"/>
</dbReference>
<accession>A0A5B8RIK9</accession>
<reference evidence="3" key="1">
    <citation type="submission" date="2019-06" db="EMBL/GenBank/DDBJ databases">
        <authorList>
            <person name="Murdoch R.W."/>
            <person name="Fathepure B."/>
        </authorList>
    </citation>
    <scope>NUCLEOTIDE SEQUENCE</scope>
</reference>
<evidence type="ECO:0000313" key="3">
    <source>
        <dbReference type="EMBL" id="QEA07903.1"/>
    </source>
</evidence>
<feature type="domain" description="LysR substrate-binding" evidence="1">
    <location>
        <begin position="2"/>
        <end position="66"/>
    </location>
</feature>